<evidence type="ECO:0000313" key="3">
    <source>
        <dbReference type="Proteomes" id="UP000254181"/>
    </source>
</evidence>
<dbReference type="NCBIfam" id="TIGR01644">
    <property type="entry name" value="phage_P2_V"/>
    <property type="match status" value="1"/>
</dbReference>
<dbReference type="InterPro" id="IPR037026">
    <property type="entry name" value="Vgr_OB-fold_dom_sf"/>
</dbReference>
<dbReference type="EMBL" id="UGEM01000002">
    <property type="protein sequence ID" value="STL19027.1"/>
    <property type="molecule type" value="Genomic_DNA"/>
</dbReference>
<dbReference type="AlphaFoldDB" id="A0A377AK31"/>
<organism evidence="2 3">
    <name type="scientific">Escherichia coli</name>
    <dbReference type="NCBI Taxonomy" id="562"/>
    <lineage>
        <taxon>Bacteria</taxon>
        <taxon>Pseudomonadati</taxon>
        <taxon>Pseudomonadota</taxon>
        <taxon>Gammaproteobacteria</taxon>
        <taxon>Enterobacterales</taxon>
        <taxon>Enterobacteriaceae</taxon>
        <taxon>Escherichia</taxon>
    </lineage>
</organism>
<proteinExistence type="predicted"/>
<protein>
    <submittedName>
        <fullName evidence="2">Putative phage baseplate component</fullName>
    </submittedName>
</protein>
<evidence type="ECO:0000313" key="2">
    <source>
        <dbReference type="EMBL" id="STL19027.1"/>
    </source>
</evidence>
<name>A0A377AK31_ECOLX</name>
<dbReference type="InterPro" id="IPR013046">
    <property type="entry name" value="GpV/Gp45"/>
</dbReference>
<dbReference type="Proteomes" id="UP000254181">
    <property type="component" value="Unassembled WGS sequence"/>
</dbReference>
<dbReference type="InterPro" id="IPR006531">
    <property type="entry name" value="Gp5/Vgr_OB"/>
</dbReference>
<dbReference type="Pfam" id="PF04717">
    <property type="entry name" value="Phage_base_V"/>
    <property type="match status" value="1"/>
</dbReference>
<evidence type="ECO:0000259" key="1">
    <source>
        <dbReference type="Pfam" id="PF04717"/>
    </source>
</evidence>
<accession>A0A377AK31</accession>
<feature type="domain" description="Gp5/Type VI secretion system Vgr protein OB-fold" evidence="1">
    <location>
        <begin position="14"/>
        <end position="83"/>
    </location>
</feature>
<gene>
    <name evidence="2" type="ORF">NCTC9075_00103</name>
</gene>
<sequence>MNDLETLLRQTIRVGVVSDIDDGDVTARVTFDDQDNVTSAKLSVIVKNTDKNADYWMPDIGEQVLCIFHPAGPQQGFILGSFYDETQKPPSNTVNKRVIRFNNGTRIEVDRESKFTPC</sequence>
<dbReference type="Gene3D" id="2.40.50.230">
    <property type="entry name" value="Gp5 N-terminal domain"/>
    <property type="match status" value="1"/>
</dbReference>
<reference evidence="2 3" key="1">
    <citation type="submission" date="2018-06" db="EMBL/GenBank/DDBJ databases">
        <authorList>
            <consortium name="Pathogen Informatics"/>
            <person name="Doyle S."/>
        </authorList>
    </citation>
    <scope>NUCLEOTIDE SEQUENCE [LARGE SCALE GENOMIC DNA]</scope>
    <source>
        <strain evidence="2 3">NCTC9075</strain>
    </source>
</reference>